<evidence type="ECO:0000256" key="1">
    <source>
        <dbReference type="SAM" id="Phobius"/>
    </source>
</evidence>
<keyword evidence="3" id="KW-1185">Reference proteome</keyword>
<feature type="non-terminal residue" evidence="2">
    <location>
        <position position="286"/>
    </location>
</feature>
<comment type="caution">
    <text evidence="2">The sequence shown here is derived from an EMBL/GenBank/DDBJ whole genome shotgun (WGS) entry which is preliminary data.</text>
</comment>
<keyword evidence="1" id="KW-0472">Membrane</keyword>
<dbReference type="Proteomes" id="UP000601435">
    <property type="component" value="Unassembled WGS sequence"/>
</dbReference>
<reference evidence="2" key="1">
    <citation type="submission" date="2021-02" db="EMBL/GenBank/DDBJ databases">
        <authorList>
            <person name="Dougan E. K."/>
            <person name="Rhodes N."/>
            <person name="Thang M."/>
            <person name="Chan C."/>
        </authorList>
    </citation>
    <scope>NUCLEOTIDE SEQUENCE</scope>
</reference>
<evidence type="ECO:0000313" key="2">
    <source>
        <dbReference type="EMBL" id="CAE7503320.1"/>
    </source>
</evidence>
<evidence type="ECO:0000313" key="3">
    <source>
        <dbReference type="Proteomes" id="UP000601435"/>
    </source>
</evidence>
<feature type="transmembrane region" description="Helical" evidence="1">
    <location>
        <begin position="20"/>
        <end position="43"/>
    </location>
</feature>
<feature type="transmembrane region" description="Helical" evidence="1">
    <location>
        <begin position="227"/>
        <end position="250"/>
    </location>
</feature>
<dbReference type="AlphaFoldDB" id="A0A812T408"/>
<feature type="transmembrane region" description="Helical" evidence="1">
    <location>
        <begin position="49"/>
        <end position="73"/>
    </location>
</feature>
<keyword evidence="1" id="KW-0812">Transmembrane</keyword>
<name>A0A812T408_9DINO</name>
<feature type="transmembrane region" description="Helical" evidence="1">
    <location>
        <begin position="154"/>
        <end position="171"/>
    </location>
</feature>
<proteinExistence type="predicted"/>
<dbReference type="OrthoDB" id="417189at2759"/>
<accession>A0A812T408</accession>
<feature type="transmembrane region" description="Helical" evidence="1">
    <location>
        <begin position="256"/>
        <end position="274"/>
    </location>
</feature>
<protein>
    <submittedName>
        <fullName evidence="2">Uncharacterized protein</fullName>
    </submittedName>
</protein>
<organism evidence="2 3">
    <name type="scientific">Symbiodinium necroappetens</name>
    <dbReference type="NCBI Taxonomy" id="1628268"/>
    <lineage>
        <taxon>Eukaryota</taxon>
        <taxon>Sar</taxon>
        <taxon>Alveolata</taxon>
        <taxon>Dinophyceae</taxon>
        <taxon>Suessiales</taxon>
        <taxon>Symbiodiniaceae</taxon>
        <taxon>Symbiodinium</taxon>
    </lineage>
</organism>
<gene>
    <name evidence="2" type="ORF">SNEC2469_LOCUS14340</name>
</gene>
<sequence length="286" mass="32630">AFIRSRPEGSKPHVVLRPTILGFAILAFGCSAVLGTFCYYSLFHVLPGIPVYFIILLALLPGAVVFFLIANLARAFCRSVTTMCRQLGEFRIATAESYCCATDHKSESGEPMICDREVIQQCIKIWFGSVEAFERRVQNEVCDLLSHQLAHHMISYWRLSEATPIIFWILLDQSAERLYSGLQDGGSGFGEYHFIRGIIYWLAVVPFLFRVLLRVTWMLQAQTPCRLLDWLLSFLILFVAAVLFLSFIFLDIFGGFYAFVFTSIPLALFTWRYLPVPVPKRTVRPD</sequence>
<feature type="transmembrane region" description="Helical" evidence="1">
    <location>
        <begin position="198"/>
        <end position="215"/>
    </location>
</feature>
<dbReference type="EMBL" id="CAJNJA010022970">
    <property type="protein sequence ID" value="CAE7503320.1"/>
    <property type="molecule type" value="Genomic_DNA"/>
</dbReference>
<keyword evidence="1" id="KW-1133">Transmembrane helix</keyword>